<feature type="region of interest" description="Disordered" evidence="1">
    <location>
        <begin position="403"/>
        <end position="501"/>
    </location>
</feature>
<dbReference type="OrthoDB" id="10377319at2759"/>
<feature type="compositionally biased region" description="Pro residues" evidence="1">
    <location>
        <begin position="1"/>
        <end position="14"/>
    </location>
</feature>
<feature type="region of interest" description="Disordered" evidence="1">
    <location>
        <begin position="253"/>
        <end position="340"/>
    </location>
</feature>
<evidence type="ECO:0000313" key="2">
    <source>
        <dbReference type="EMBL" id="RPB19320.1"/>
    </source>
</evidence>
<keyword evidence="3" id="KW-1185">Reference proteome</keyword>
<accession>A0A3N4L8U4</accession>
<evidence type="ECO:0000256" key="1">
    <source>
        <dbReference type="SAM" id="MobiDB-lite"/>
    </source>
</evidence>
<proteinExistence type="predicted"/>
<reference evidence="2 3" key="1">
    <citation type="journal article" date="2018" name="Nat. Ecol. Evol.">
        <title>Pezizomycetes genomes reveal the molecular basis of ectomycorrhizal truffle lifestyle.</title>
        <authorList>
            <person name="Murat C."/>
            <person name="Payen T."/>
            <person name="Noel B."/>
            <person name="Kuo A."/>
            <person name="Morin E."/>
            <person name="Chen J."/>
            <person name="Kohler A."/>
            <person name="Krizsan K."/>
            <person name="Balestrini R."/>
            <person name="Da Silva C."/>
            <person name="Montanini B."/>
            <person name="Hainaut M."/>
            <person name="Levati E."/>
            <person name="Barry K.W."/>
            <person name="Belfiori B."/>
            <person name="Cichocki N."/>
            <person name="Clum A."/>
            <person name="Dockter R.B."/>
            <person name="Fauchery L."/>
            <person name="Guy J."/>
            <person name="Iotti M."/>
            <person name="Le Tacon F."/>
            <person name="Lindquist E.A."/>
            <person name="Lipzen A."/>
            <person name="Malagnac F."/>
            <person name="Mello A."/>
            <person name="Molinier V."/>
            <person name="Miyauchi S."/>
            <person name="Poulain J."/>
            <person name="Riccioni C."/>
            <person name="Rubini A."/>
            <person name="Sitrit Y."/>
            <person name="Splivallo R."/>
            <person name="Traeger S."/>
            <person name="Wang M."/>
            <person name="Zifcakova L."/>
            <person name="Wipf D."/>
            <person name="Zambonelli A."/>
            <person name="Paolocci F."/>
            <person name="Nowrousian M."/>
            <person name="Ottonello S."/>
            <person name="Baldrian P."/>
            <person name="Spatafora J.W."/>
            <person name="Henrissat B."/>
            <person name="Nagy L.G."/>
            <person name="Aury J.M."/>
            <person name="Wincker P."/>
            <person name="Grigoriev I.V."/>
            <person name="Bonfante P."/>
            <person name="Martin F.M."/>
        </authorList>
    </citation>
    <scope>NUCLEOTIDE SEQUENCE [LARGE SCALE GENOMIC DNA]</scope>
    <source>
        <strain evidence="2 3">ATCC MYA-4762</strain>
    </source>
</reference>
<feature type="compositionally biased region" description="Basic and acidic residues" evidence="1">
    <location>
        <begin position="427"/>
        <end position="438"/>
    </location>
</feature>
<feature type="compositionally biased region" description="Acidic residues" evidence="1">
    <location>
        <begin position="461"/>
        <end position="473"/>
    </location>
</feature>
<organism evidence="2 3">
    <name type="scientific">Terfezia boudieri ATCC MYA-4762</name>
    <dbReference type="NCBI Taxonomy" id="1051890"/>
    <lineage>
        <taxon>Eukaryota</taxon>
        <taxon>Fungi</taxon>
        <taxon>Dikarya</taxon>
        <taxon>Ascomycota</taxon>
        <taxon>Pezizomycotina</taxon>
        <taxon>Pezizomycetes</taxon>
        <taxon>Pezizales</taxon>
        <taxon>Pezizaceae</taxon>
        <taxon>Terfezia</taxon>
    </lineage>
</organism>
<dbReference type="Proteomes" id="UP000267821">
    <property type="component" value="Unassembled WGS sequence"/>
</dbReference>
<name>A0A3N4L8U4_9PEZI</name>
<sequence>MSTPPKPPRPPGPHIRPAFSTPPLHIRRTRPQNVKNGSTVYHTVHAASTKIQVGGGGRTCIPGNYNDMSQSQTRPETLDDFSDLHSLTTTMDSLSYLHIRHAVLLETLRERIRQQDEKEAALEGGLTALLTQNQKLKEVLRGGFVSKSWAWSMTDGRRNYCKKEVGCCQEPGETEYISNTIPMEAEFLADDASQSAVDTNEQSGDGLWDSTAEEIEELRLQEQGHPHLTCFSDSLALDADTCQDFTSQTPYRLNFGNEGVDQESATATDPYLDDGGESDGTALQCTPKAKLSNPLQPRSPDIHFRPRTQPRSPQEPVDGDKKEREQGVAGAPDSWSMADSKLDNGAGQVVFDLLLGRQSGGMYGRRNSNVMGADDLKAVRQGLRQWRDGDEYWGMEWADKEEAVGGGDWESHSDCKENEEGVEEVEMFWHKDGRSREEPEAEILDEDEDGDEGEGDGKEAEGDEDQEEDEEDNQGGVSLIILNDGGAESRVSYGPDSTPQM</sequence>
<dbReference type="InParanoid" id="A0A3N4L8U4"/>
<dbReference type="AlphaFoldDB" id="A0A3N4L8U4"/>
<evidence type="ECO:0000313" key="3">
    <source>
        <dbReference type="Proteomes" id="UP000267821"/>
    </source>
</evidence>
<feature type="compositionally biased region" description="Acidic residues" evidence="1">
    <location>
        <begin position="439"/>
        <end position="454"/>
    </location>
</feature>
<feature type="compositionally biased region" description="Basic and acidic residues" evidence="1">
    <location>
        <begin position="403"/>
        <end position="419"/>
    </location>
</feature>
<dbReference type="EMBL" id="ML121591">
    <property type="protein sequence ID" value="RPB19320.1"/>
    <property type="molecule type" value="Genomic_DNA"/>
</dbReference>
<feature type="region of interest" description="Disordered" evidence="1">
    <location>
        <begin position="1"/>
        <end position="25"/>
    </location>
</feature>
<protein>
    <submittedName>
        <fullName evidence="2">Uncharacterized protein</fullName>
    </submittedName>
</protein>
<gene>
    <name evidence="2" type="ORF">L211DRAFT_853297</name>
</gene>